<dbReference type="PANTHER" id="PTHR35936">
    <property type="entry name" value="MEMBRANE-BOUND LYTIC MUREIN TRANSGLYCOSYLASE F"/>
    <property type="match status" value="1"/>
</dbReference>
<protein>
    <submittedName>
        <fullName evidence="6">Diguanylate cyclase</fullName>
    </submittedName>
</protein>
<feature type="transmembrane region" description="Helical" evidence="3">
    <location>
        <begin position="483"/>
        <end position="503"/>
    </location>
</feature>
<keyword evidence="3" id="KW-0472">Membrane</keyword>
<dbReference type="InterPro" id="IPR001638">
    <property type="entry name" value="Solute-binding_3/MltF_N"/>
</dbReference>
<dbReference type="InterPro" id="IPR000160">
    <property type="entry name" value="GGDEF_dom"/>
</dbReference>
<gene>
    <name evidence="6" type="ORF">BIY21_00605</name>
</gene>
<dbReference type="EMBL" id="MJMI01000076">
    <property type="protein sequence ID" value="OLQ94333.1"/>
    <property type="molecule type" value="Genomic_DNA"/>
</dbReference>
<dbReference type="Gene3D" id="3.30.70.270">
    <property type="match status" value="1"/>
</dbReference>
<feature type="domain" description="GGDEF" evidence="5">
    <location>
        <begin position="530"/>
        <end position="666"/>
    </location>
</feature>
<name>A0ABX3FNK8_9VIBR</name>
<feature type="chain" id="PRO_5046679304" evidence="4">
    <location>
        <begin position="21"/>
        <end position="666"/>
    </location>
</feature>
<dbReference type="SMART" id="SM00267">
    <property type="entry name" value="GGDEF"/>
    <property type="match status" value="1"/>
</dbReference>
<dbReference type="SUPFAM" id="SSF53850">
    <property type="entry name" value="Periplasmic binding protein-like II"/>
    <property type="match status" value="2"/>
</dbReference>
<keyword evidence="2 4" id="KW-0732">Signal</keyword>
<evidence type="ECO:0000256" key="3">
    <source>
        <dbReference type="SAM" id="Phobius"/>
    </source>
</evidence>
<evidence type="ECO:0000259" key="5">
    <source>
        <dbReference type="PROSITE" id="PS50887"/>
    </source>
</evidence>
<dbReference type="PANTHER" id="PTHR35936:SF37">
    <property type="entry name" value="AMINO ACID ABC TRANSPORTER SUBSTRATE-BINDING PROTEIN"/>
    <property type="match status" value="1"/>
</dbReference>
<reference evidence="6 7" key="1">
    <citation type="submission" date="2016-09" db="EMBL/GenBank/DDBJ databases">
        <title>Genomic Taxonomy of the Vibrionaceae.</title>
        <authorList>
            <person name="Gonzalez-Castillo A."/>
            <person name="Gomez-Gil B."/>
            <person name="Enciso-Ibarra K."/>
        </authorList>
    </citation>
    <scope>NUCLEOTIDE SEQUENCE [LARGE SCALE GENOMIC DNA]</scope>
    <source>
        <strain evidence="6 7">CAIM 1731</strain>
    </source>
</reference>
<dbReference type="Pfam" id="PF00497">
    <property type="entry name" value="SBP_bac_3"/>
    <property type="match status" value="2"/>
</dbReference>
<accession>A0ABX3FNK8</accession>
<evidence type="ECO:0000256" key="1">
    <source>
        <dbReference type="ARBA" id="ARBA00010333"/>
    </source>
</evidence>
<dbReference type="Gene3D" id="3.40.190.10">
    <property type="entry name" value="Periplasmic binding protein-like II"/>
    <property type="match status" value="4"/>
</dbReference>
<dbReference type="Proteomes" id="UP000186206">
    <property type="component" value="Unassembled WGS sequence"/>
</dbReference>
<evidence type="ECO:0000313" key="7">
    <source>
        <dbReference type="Proteomes" id="UP000186206"/>
    </source>
</evidence>
<dbReference type="NCBIfam" id="TIGR00254">
    <property type="entry name" value="GGDEF"/>
    <property type="match status" value="1"/>
</dbReference>
<dbReference type="SUPFAM" id="SSF55073">
    <property type="entry name" value="Nucleotide cyclase"/>
    <property type="match status" value="1"/>
</dbReference>
<proteinExistence type="inferred from homology"/>
<keyword evidence="3" id="KW-0812">Transmembrane</keyword>
<dbReference type="InterPro" id="IPR029787">
    <property type="entry name" value="Nucleotide_cyclase"/>
</dbReference>
<evidence type="ECO:0000256" key="2">
    <source>
        <dbReference type="ARBA" id="ARBA00022729"/>
    </source>
</evidence>
<organism evidence="6 7">
    <name type="scientific">Vibrio ponticus</name>
    <dbReference type="NCBI Taxonomy" id="265668"/>
    <lineage>
        <taxon>Bacteria</taxon>
        <taxon>Pseudomonadati</taxon>
        <taxon>Pseudomonadota</taxon>
        <taxon>Gammaproteobacteria</taxon>
        <taxon>Vibrionales</taxon>
        <taxon>Vibrionaceae</taxon>
        <taxon>Vibrio</taxon>
    </lineage>
</organism>
<dbReference type="Pfam" id="PF00990">
    <property type="entry name" value="GGDEF"/>
    <property type="match status" value="1"/>
</dbReference>
<feature type="signal peptide" evidence="4">
    <location>
        <begin position="1"/>
        <end position="20"/>
    </location>
</feature>
<evidence type="ECO:0000313" key="6">
    <source>
        <dbReference type="EMBL" id="OLQ94333.1"/>
    </source>
</evidence>
<keyword evidence="7" id="KW-1185">Reference proteome</keyword>
<comment type="similarity">
    <text evidence="1">Belongs to the bacterial solute-binding protein 3 family.</text>
</comment>
<keyword evidence="3" id="KW-1133">Transmembrane helix</keyword>
<comment type="caution">
    <text evidence="6">The sequence shown here is derived from an EMBL/GenBank/DDBJ whole genome shotgun (WGS) entry which is preliminary data.</text>
</comment>
<evidence type="ECO:0000256" key="4">
    <source>
        <dbReference type="SAM" id="SignalP"/>
    </source>
</evidence>
<dbReference type="InterPro" id="IPR043128">
    <property type="entry name" value="Rev_trsase/Diguanyl_cyclase"/>
</dbReference>
<sequence>MLRAVFLLIALFISLPSAYAEKSIKVGMEADDIVTRTLFDSVASEFDVTIEYIYYPSFNDILTAVEIGESDFAANVTFTDQREERFDFSSPTNIEYTYLYSLAGATLSSIQRVGVPKGTIYGALIAKNYPDIEQVEYQGQLEAKRLLEQGLVDGIVDAINQLKPMLSAGYDAELLNHQISIKPVSLIATKGKHKQQLEQFQQFIHTAQVQKALRESVEGYQFQLRREALRNMVTRAGIDRNQPLKVKIEHIGQYATYHDNGKVTGVTPEVLFSACHILQLNCQLVSHAEETWESMYGDFLAEKIDMLSPLAISEPRKEIANFSKPYYTSTGIVLKREGYKDNVYSNISELIVERIGVVKDDIYHEVLAKMLPQKKLYTYPNNAARVAALLNREVDYLVMSRSSFNKVLRESKTLLPITEDKLIGEVYYTDIAIGFNNDEKGAVLASLFSQAITMLDLERIINKHYIQPDWKATLQSEQKLARLSLVVFFVALAASLIASFYLNQQSNTDNLTRLKNRRALKRRFSKGVPAEVTLVYLDVNKFKPINDTYGHEVGDQVLQELSRNINRYWKGQSYRIGGDEFILIGTPNGYDLSHALLHLQKIRFTSLSNDIALEVSVAFGVSKPRGTSMTLEAVMHEADLSMYSNKRKANVIESRRLRNELASSAR</sequence>
<dbReference type="SMART" id="SM00062">
    <property type="entry name" value="PBPb"/>
    <property type="match status" value="2"/>
</dbReference>
<dbReference type="CDD" id="cd01949">
    <property type="entry name" value="GGDEF"/>
    <property type="match status" value="1"/>
</dbReference>
<dbReference type="PROSITE" id="PS50887">
    <property type="entry name" value="GGDEF"/>
    <property type="match status" value="1"/>
</dbReference>